<dbReference type="Pfam" id="PF00617">
    <property type="entry name" value="RasGEF"/>
    <property type="match status" value="1"/>
</dbReference>
<dbReference type="SMART" id="SM00147">
    <property type="entry name" value="RasGEF"/>
    <property type="match status" value="1"/>
</dbReference>
<dbReference type="SUPFAM" id="SSF50044">
    <property type="entry name" value="SH3-domain"/>
    <property type="match status" value="1"/>
</dbReference>
<gene>
    <name evidence="9" type="ORF">EVG20_g6455</name>
</gene>
<dbReference type="Gene3D" id="1.20.870.10">
    <property type="entry name" value="Son of sevenless (SoS) protein Chain: S domain 1"/>
    <property type="match status" value="1"/>
</dbReference>
<dbReference type="Pfam" id="PF00618">
    <property type="entry name" value="RasGEF_N"/>
    <property type="match status" value="1"/>
</dbReference>
<keyword evidence="2 3" id="KW-0344">Guanine-nucleotide releasing factor</keyword>
<feature type="domain" description="N-terminal Ras-GEF" evidence="8">
    <location>
        <begin position="375"/>
        <end position="510"/>
    </location>
</feature>
<dbReference type="GO" id="GO:0005085">
    <property type="term" value="F:guanyl-nucleotide exchange factor activity"/>
    <property type="evidence" value="ECO:0007669"/>
    <property type="project" value="UniProtKB-KW"/>
</dbReference>
<dbReference type="EMBL" id="SEOQ01000432">
    <property type="protein sequence ID" value="TFY63108.1"/>
    <property type="molecule type" value="Genomic_DNA"/>
</dbReference>
<dbReference type="InterPro" id="IPR008937">
    <property type="entry name" value="Ras-like_GEF"/>
</dbReference>
<evidence type="ECO:0000256" key="4">
    <source>
        <dbReference type="PROSITE-ProRule" id="PRU00192"/>
    </source>
</evidence>
<proteinExistence type="predicted"/>
<dbReference type="PANTHER" id="PTHR23113">
    <property type="entry name" value="GUANINE NUCLEOTIDE EXCHANGE FACTOR"/>
    <property type="match status" value="1"/>
</dbReference>
<dbReference type="InterPro" id="IPR001895">
    <property type="entry name" value="RASGEF_cat_dom"/>
</dbReference>
<evidence type="ECO:0000313" key="9">
    <source>
        <dbReference type="EMBL" id="TFY63108.1"/>
    </source>
</evidence>
<reference evidence="9 10" key="1">
    <citation type="submission" date="2019-02" db="EMBL/GenBank/DDBJ databases">
        <title>Genome sequencing of the rare red list fungi Dentipellis fragilis.</title>
        <authorList>
            <person name="Buettner E."/>
            <person name="Kellner H."/>
        </authorList>
    </citation>
    <scope>NUCLEOTIDE SEQUENCE [LARGE SCALE GENOMIC DNA]</scope>
    <source>
        <strain evidence="9 10">DSM 105465</strain>
    </source>
</reference>
<dbReference type="InterPro" id="IPR036028">
    <property type="entry name" value="SH3-like_dom_sf"/>
</dbReference>
<feature type="domain" description="SH3" evidence="6">
    <location>
        <begin position="43"/>
        <end position="104"/>
    </location>
</feature>
<evidence type="ECO:0000256" key="5">
    <source>
        <dbReference type="SAM" id="MobiDB-lite"/>
    </source>
</evidence>
<dbReference type="Proteomes" id="UP000298327">
    <property type="component" value="Unassembled WGS sequence"/>
</dbReference>
<dbReference type="PANTHER" id="PTHR23113:SF368">
    <property type="entry name" value="CELL DIVISION CONTROL PROTEIN 25"/>
    <property type="match status" value="1"/>
</dbReference>
<dbReference type="GO" id="GO:0007265">
    <property type="term" value="P:Ras protein signal transduction"/>
    <property type="evidence" value="ECO:0007669"/>
    <property type="project" value="TreeGrafter"/>
</dbReference>
<dbReference type="Gene3D" id="1.10.840.10">
    <property type="entry name" value="Ras guanine-nucleotide exchange factors catalytic domain"/>
    <property type="match status" value="1"/>
</dbReference>
<evidence type="ECO:0000259" key="7">
    <source>
        <dbReference type="PROSITE" id="PS50009"/>
    </source>
</evidence>
<name>A0A4Y9YMU0_9AGAM</name>
<evidence type="ECO:0000259" key="6">
    <source>
        <dbReference type="PROSITE" id="PS50002"/>
    </source>
</evidence>
<dbReference type="AlphaFoldDB" id="A0A4Y9YMU0"/>
<protein>
    <recommendedName>
        <fullName evidence="11">Ras GEF</fullName>
    </recommendedName>
</protein>
<dbReference type="PRINTS" id="PR00452">
    <property type="entry name" value="SH3DOMAIN"/>
</dbReference>
<dbReference type="PROSITE" id="PS50009">
    <property type="entry name" value="RASGEF_CAT"/>
    <property type="match status" value="1"/>
</dbReference>
<dbReference type="InterPro" id="IPR036964">
    <property type="entry name" value="RASGEF_cat_dom_sf"/>
</dbReference>
<comment type="caution">
    <text evidence="9">The sequence shown here is derived from an EMBL/GenBank/DDBJ whole genome shotgun (WGS) entry which is preliminary data.</text>
</comment>
<dbReference type="PROSITE" id="PS50212">
    <property type="entry name" value="RASGEF_NTER"/>
    <property type="match status" value="1"/>
</dbReference>
<sequence>MPRQSLRLQIDPRGLPYSPTSPYSSALRKDNWTYESPAGESYERICSVLCLYDFESTDADHLPFRKNEVLEIVKEEDSGWWAAVRVDGSEVGWIPASYVRILSEDAAERVRSVREDTRIPAFSPVNTAAKSAPASLTRLRDSPLSSGVMSSSIDLSIEEDDEALDTGKVSAFELFETLNDPKADAMKGLPRHPVYLTDVDLADSPINPKFSAYPPPASHNPVRQTVPGMLTVEPLRLDKSLPASPAPTTPLPDATFIETKSASHNRSQSNPPETSAKRNLRRRPFLIDDQSSLQRLSTLIQARDIEELDILASPDVASPVEPAPAPRPLNPRRGKIKQLTGDDDAQALYNAKIAQANLPWYLRPKYCEDDIKLDGDGNVQSGTLPALVERLVSDPLRMSEQETFRHAFLTTFHTFTTSTEVWDLLISHYEMEDPHGLTDSEFNEWKQHKLRPTQKRVLTVLTMWLEEHNMVKQDPDIPPRLEAFLSLISSPAPLSLTAKHMLISLHRLMTGAAQMNAPVEKKKTKVRKYDNYDLLRLDSSDFAYHLSLYEFRLYAKIKLPECFKYIRKHSGPEVRNLEAFCKTHEKLANWVKLSILENDGLNKRANVVDFWIRVAEKCKALHNYSSMSAIVAGLSSVAVSRLHFTWLHSGREARLEPLVKYNAPAGNYAFLRAELEAVEGPCVPFLGMYLKSMVYISDQHSDSITVTPSGSTTFINFVKRQKWYEVVTAMLRFQAKPYNIQENPETTTFMRVQMAHAANTEDQWFWTRSEEVQLDELVHADIRKGLEAAGF</sequence>
<evidence type="ECO:0000313" key="10">
    <source>
        <dbReference type="Proteomes" id="UP000298327"/>
    </source>
</evidence>
<dbReference type="InterPro" id="IPR000651">
    <property type="entry name" value="Ras-like_Gua-exchang_fac_N"/>
</dbReference>
<dbReference type="PROSITE" id="PS50002">
    <property type="entry name" value="SH3"/>
    <property type="match status" value="1"/>
</dbReference>
<dbReference type="SMART" id="SM00229">
    <property type="entry name" value="RasGEFN"/>
    <property type="match status" value="1"/>
</dbReference>
<dbReference type="InterPro" id="IPR023578">
    <property type="entry name" value="Ras_GEF_dom_sf"/>
</dbReference>
<feature type="region of interest" description="Disordered" evidence="5">
    <location>
        <begin position="260"/>
        <end position="283"/>
    </location>
</feature>
<organism evidence="9 10">
    <name type="scientific">Dentipellis fragilis</name>
    <dbReference type="NCBI Taxonomy" id="205917"/>
    <lineage>
        <taxon>Eukaryota</taxon>
        <taxon>Fungi</taxon>
        <taxon>Dikarya</taxon>
        <taxon>Basidiomycota</taxon>
        <taxon>Agaricomycotina</taxon>
        <taxon>Agaricomycetes</taxon>
        <taxon>Russulales</taxon>
        <taxon>Hericiaceae</taxon>
        <taxon>Dentipellis</taxon>
    </lineage>
</organism>
<dbReference type="Pfam" id="PF00018">
    <property type="entry name" value="SH3_1"/>
    <property type="match status" value="1"/>
</dbReference>
<dbReference type="GO" id="GO:0005886">
    <property type="term" value="C:plasma membrane"/>
    <property type="evidence" value="ECO:0007669"/>
    <property type="project" value="TreeGrafter"/>
</dbReference>
<dbReference type="STRING" id="205917.A0A4Y9YMU0"/>
<evidence type="ECO:0000256" key="2">
    <source>
        <dbReference type="ARBA" id="ARBA00022658"/>
    </source>
</evidence>
<feature type="domain" description="Ras-GEF" evidence="7">
    <location>
        <begin position="538"/>
        <end position="775"/>
    </location>
</feature>
<evidence type="ECO:0000256" key="1">
    <source>
        <dbReference type="ARBA" id="ARBA00022443"/>
    </source>
</evidence>
<dbReference type="SMART" id="SM00326">
    <property type="entry name" value="SH3"/>
    <property type="match status" value="1"/>
</dbReference>
<keyword evidence="10" id="KW-1185">Reference proteome</keyword>
<dbReference type="SUPFAM" id="SSF48366">
    <property type="entry name" value="Ras GEF"/>
    <property type="match status" value="1"/>
</dbReference>
<evidence type="ECO:0008006" key="11">
    <source>
        <dbReference type="Google" id="ProtNLM"/>
    </source>
</evidence>
<dbReference type="OrthoDB" id="10255964at2759"/>
<accession>A0A4Y9YMU0</accession>
<feature type="compositionally biased region" description="Polar residues" evidence="5">
    <location>
        <begin position="260"/>
        <end position="273"/>
    </location>
</feature>
<dbReference type="Gene3D" id="2.30.30.40">
    <property type="entry name" value="SH3 Domains"/>
    <property type="match status" value="1"/>
</dbReference>
<keyword evidence="1 4" id="KW-0728">SH3 domain</keyword>
<evidence type="ECO:0000259" key="8">
    <source>
        <dbReference type="PROSITE" id="PS50212"/>
    </source>
</evidence>
<evidence type="ECO:0000256" key="3">
    <source>
        <dbReference type="PROSITE-ProRule" id="PRU00168"/>
    </source>
</evidence>
<dbReference type="InterPro" id="IPR001452">
    <property type="entry name" value="SH3_domain"/>
</dbReference>